<gene>
    <name evidence="2" type="ORF">SAMN05216219_2588</name>
</gene>
<accession>A0A1I5CV19</accession>
<organism evidence="2 3">
    <name type="scientific">Mycetocola miduiensis</name>
    <dbReference type="NCBI Taxonomy" id="995034"/>
    <lineage>
        <taxon>Bacteria</taxon>
        <taxon>Bacillati</taxon>
        <taxon>Actinomycetota</taxon>
        <taxon>Actinomycetes</taxon>
        <taxon>Micrococcales</taxon>
        <taxon>Microbacteriaceae</taxon>
        <taxon>Mycetocola</taxon>
    </lineage>
</organism>
<evidence type="ECO:0000313" key="2">
    <source>
        <dbReference type="EMBL" id="SFN90716.1"/>
    </source>
</evidence>
<keyword evidence="3" id="KW-1185">Reference proteome</keyword>
<proteinExistence type="predicted"/>
<protein>
    <submittedName>
        <fullName evidence="2">WxL domain surface cell wall-binding</fullName>
    </submittedName>
</protein>
<dbReference type="AlphaFoldDB" id="A0A1I5CV19"/>
<dbReference type="Proteomes" id="UP000198867">
    <property type="component" value="Unassembled WGS sequence"/>
</dbReference>
<sequence length="181" mass="17182">MKNSVKFTAIGALVAGSLLIAPSAFADDVVQTVTAGERTASVANITLGAVATSHAAASSVGSLTLNADDSTGSGAGWNVTQIVTDLAPTPAMVSAGATVIPAAGITATIGAVSSTAGQDATGVTPTAGAVALNVETTVLSAAAQSGMGTYTAPVALAVAIPANTYAGAYTGTLTTTISSAP</sequence>
<evidence type="ECO:0000313" key="3">
    <source>
        <dbReference type="Proteomes" id="UP000198867"/>
    </source>
</evidence>
<feature type="chain" id="PRO_5011624709" evidence="1">
    <location>
        <begin position="27"/>
        <end position="181"/>
    </location>
</feature>
<dbReference type="EMBL" id="FOVM01000007">
    <property type="protein sequence ID" value="SFN90716.1"/>
    <property type="molecule type" value="Genomic_DNA"/>
</dbReference>
<feature type="signal peptide" evidence="1">
    <location>
        <begin position="1"/>
        <end position="26"/>
    </location>
</feature>
<name>A0A1I5CV19_9MICO</name>
<reference evidence="3" key="1">
    <citation type="submission" date="2016-10" db="EMBL/GenBank/DDBJ databases">
        <authorList>
            <person name="Varghese N."/>
            <person name="Submissions S."/>
        </authorList>
    </citation>
    <scope>NUCLEOTIDE SEQUENCE [LARGE SCALE GENOMIC DNA]</scope>
    <source>
        <strain evidence="3">CGMCC 1.11101</strain>
    </source>
</reference>
<keyword evidence="1" id="KW-0732">Signal</keyword>
<evidence type="ECO:0000256" key="1">
    <source>
        <dbReference type="SAM" id="SignalP"/>
    </source>
</evidence>
<dbReference type="RefSeq" id="WP_090712058.1">
    <property type="nucleotide sequence ID" value="NZ_FOVM01000007.1"/>
</dbReference>